<sequence length="155" mass="18283">MICLVFQNNKFWEMIRMLEQMLHIEGEQMDKRATRKKVEGLLETVRLYQTLGGARRENSRLHAHCVTENPAEYRAVSASEEQAALLCAEVEQALTRLDEQEQEIIRRRYLQKEKMLDCLLCHELNLSERTYRRAKGRAIDKLAYMLRTEVIRTIG</sequence>
<keyword evidence="2" id="KW-1185">Reference proteome</keyword>
<reference evidence="1 2" key="1">
    <citation type="submission" date="2019-10" db="EMBL/GenBank/DDBJ databases">
        <title>Description of Paenibacillus pedi sp. nov.</title>
        <authorList>
            <person name="Carlier A."/>
            <person name="Qi S."/>
        </authorList>
    </citation>
    <scope>NUCLEOTIDE SEQUENCE [LARGE SCALE GENOMIC DNA]</scope>
    <source>
        <strain evidence="1 2">LMG 31457</strain>
    </source>
</reference>
<evidence type="ECO:0000313" key="1">
    <source>
        <dbReference type="EMBL" id="NOV00180.1"/>
    </source>
</evidence>
<evidence type="ECO:0000313" key="2">
    <source>
        <dbReference type="Proteomes" id="UP000618579"/>
    </source>
</evidence>
<dbReference type="NCBIfam" id="TIGR01637">
    <property type="entry name" value="phage_arpU"/>
    <property type="match status" value="1"/>
</dbReference>
<dbReference type="Proteomes" id="UP000618579">
    <property type="component" value="Unassembled WGS sequence"/>
</dbReference>
<dbReference type="EMBL" id="WHNZ01000017">
    <property type="protein sequence ID" value="NOV00180.1"/>
    <property type="molecule type" value="Genomic_DNA"/>
</dbReference>
<name>A0ABX1ZNI7_9BACL</name>
<dbReference type="InterPro" id="IPR013324">
    <property type="entry name" value="RNA_pol_sigma_r3/r4-like"/>
</dbReference>
<dbReference type="InterPro" id="IPR006524">
    <property type="entry name" value="ArpU-like"/>
</dbReference>
<proteinExistence type="predicted"/>
<dbReference type="SUPFAM" id="SSF88659">
    <property type="entry name" value="Sigma3 and sigma4 domains of RNA polymerase sigma factors"/>
    <property type="match status" value="1"/>
</dbReference>
<organism evidence="1 2">
    <name type="scientific">Paenibacillus planticolens</name>
    <dbReference type="NCBI Taxonomy" id="2654976"/>
    <lineage>
        <taxon>Bacteria</taxon>
        <taxon>Bacillati</taxon>
        <taxon>Bacillota</taxon>
        <taxon>Bacilli</taxon>
        <taxon>Bacillales</taxon>
        <taxon>Paenibacillaceae</taxon>
        <taxon>Paenibacillus</taxon>
    </lineage>
</organism>
<comment type="caution">
    <text evidence="1">The sequence shown here is derived from an EMBL/GenBank/DDBJ whole genome shotgun (WGS) entry which is preliminary data.</text>
</comment>
<protein>
    <submittedName>
        <fullName evidence="1">ArpU family transcriptional regulator</fullName>
    </submittedName>
</protein>
<accession>A0ABX1ZNI7</accession>
<gene>
    <name evidence="1" type="ORF">GC097_09140</name>
</gene>